<proteinExistence type="inferred from homology"/>
<evidence type="ECO:0000256" key="7">
    <source>
        <dbReference type="ARBA" id="ARBA00022679"/>
    </source>
</evidence>
<evidence type="ECO:0000256" key="2">
    <source>
        <dbReference type="ARBA" id="ARBA00009320"/>
    </source>
</evidence>
<gene>
    <name evidence="13" type="ORF">AF332_07695</name>
</gene>
<evidence type="ECO:0000256" key="10">
    <source>
        <dbReference type="ARBA" id="ARBA00033316"/>
    </source>
</evidence>
<keyword evidence="7 13" id="KW-0808">Transferase</keyword>
<keyword evidence="6 13" id="KW-0032">Aminotransferase</keyword>
<evidence type="ECO:0000256" key="6">
    <source>
        <dbReference type="ARBA" id="ARBA00022576"/>
    </source>
</evidence>
<evidence type="ECO:0000256" key="8">
    <source>
        <dbReference type="ARBA" id="ARBA00022898"/>
    </source>
</evidence>
<dbReference type="NCBIfam" id="TIGR01121">
    <property type="entry name" value="D_amino_aminoT"/>
    <property type="match status" value="1"/>
</dbReference>
<name>A0A0M0GA93_SPOGL</name>
<dbReference type="Gene3D" id="3.30.470.10">
    <property type="match status" value="1"/>
</dbReference>
<dbReference type="Proteomes" id="UP000037109">
    <property type="component" value="Unassembled WGS sequence"/>
</dbReference>
<keyword evidence="14" id="KW-1185">Reference proteome</keyword>
<dbReference type="PATRIC" id="fig|1459.3.peg.1622"/>
<dbReference type="RefSeq" id="WP_053434056.1">
    <property type="nucleotide sequence ID" value="NZ_LGUF01000007.1"/>
</dbReference>
<keyword evidence="8" id="KW-0663">Pyridoxal phosphate</keyword>
<evidence type="ECO:0000256" key="4">
    <source>
        <dbReference type="ARBA" id="ARBA00012874"/>
    </source>
</evidence>
<dbReference type="CDD" id="cd01558">
    <property type="entry name" value="D-AAT_like"/>
    <property type="match status" value="1"/>
</dbReference>
<dbReference type="InterPro" id="IPR050571">
    <property type="entry name" value="Class-IV_PLP-Dep_Aminotrnsfr"/>
</dbReference>
<dbReference type="PANTHER" id="PTHR42743:SF10">
    <property type="entry name" value="D-ALANINE AMINOTRANSFERASE"/>
    <property type="match status" value="1"/>
</dbReference>
<evidence type="ECO:0000313" key="13">
    <source>
        <dbReference type="EMBL" id="KON86688.1"/>
    </source>
</evidence>
<dbReference type="GO" id="GO:0008652">
    <property type="term" value="P:amino acid biosynthetic process"/>
    <property type="evidence" value="ECO:0007669"/>
    <property type="project" value="UniProtKB-ARBA"/>
</dbReference>
<dbReference type="InterPro" id="IPR001544">
    <property type="entry name" value="Aminotrans_IV"/>
</dbReference>
<dbReference type="FunFam" id="3.30.470.10:FF:000009">
    <property type="entry name" value="D-alanine aminotransferase"/>
    <property type="match status" value="1"/>
</dbReference>
<dbReference type="Gene3D" id="3.20.10.10">
    <property type="entry name" value="D-amino Acid Aminotransferase, subunit A, domain 2"/>
    <property type="match status" value="1"/>
</dbReference>
<dbReference type="NCBIfam" id="NF005209">
    <property type="entry name" value="PRK06680.1"/>
    <property type="match status" value="1"/>
</dbReference>
<dbReference type="GO" id="GO:0046394">
    <property type="term" value="P:carboxylic acid biosynthetic process"/>
    <property type="evidence" value="ECO:0007669"/>
    <property type="project" value="UniProtKB-ARBA"/>
</dbReference>
<dbReference type="STRING" id="1459.AF332_07695"/>
<dbReference type="GO" id="GO:0030170">
    <property type="term" value="F:pyridoxal phosphate binding"/>
    <property type="evidence" value="ECO:0007669"/>
    <property type="project" value="InterPro"/>
</dbReference>
<dbReference type="AlphaFoldDB" id="A0A0M0GA93"/>
<dbReference type="GO" id="GO:0047810">
    <property type="term" value="F:D-alanine-2-oxoglutarate aminotransferase activity"/>
    <property type="evidence" value="ECO:0007669"/>
    <property type="project" value="UniProtKB-EC"/>
</dbReference>
<comment type="catalytic activity">
    <reaction evidence="12">
        <text>D-alanine + 2-oxoglutarate = D-glutamate + pyruvate</text>
        <dbReference type="Rhea" id="RHEA:15869"/>
        <dbReference type="ChEBI" id="CHEBI:15361"/>
        <dbReference type="ChEBI" id="CHEBI:16810"/>
        <dbReference type="ChEBI" id="CHEBI:29986"/>
        <dbReference type="ChEBI" id="CHEBI:57416"/>
        <dbReference type="EC" id="2.6.1.21"/>
    </reaction>
</comment>
<evidence type="ECO:0000313" key="14">
    <source>
        <dbReference type="Proteomes" id="UP000037109"/>
    </source>
</evidence>
<comment type="similarity">
    <text evidence="2">Belongs to the class-IV pyridoxal-phosphate-dependent aminotransferase family.</text>
</comment>
<evidence type="ECO:0000256" key="9">
    <source>
        <dbReference type="ARBA" id="ARBA00030138"/>
    </source>
</evidence>
<dbReference type="FunFam" id="3.20.10.10:FF:000002">
    <property type="entry name" value="D-alanine aminotransferase"/>
    <property type="match status" value="1"/>
</dbReference>
<dbReference type="InterPro" id="IPR036038">
    <property type="entry name" value="Aminotransferase-like"/>
</dbReference>
<dbReference type="GO" id="GO:0005829">
    <property type="term" value="C:cytosol"/>
    <property type="evidence" value="ECO:0007669"/>
    <property type="project" value="TreeGrafter"/>
</dbReference>
<dbReference type="InterPro" id="IPR005784">
    <property type="entry name" value="D_amino_transT"/>
</dbReference>
<dbReference type="EMBL" id="LGUF01000007">
    <property type="protein sequence ID" value="KON86688.1"/>
    <property type="molecule type" value="Genomic_DNA"/>
</dbReference>
<sequence>MEYVILNGGLIERSEAKVDIEDRGYQFGDGVYEVIRVYNGKMFTADEHLERLLESGKKIELNIPYSIGQLKQMLAEMIERNNLELGIVYMQFSRGTSPRNHAYPGADVAPVLTAYTRETSRPVESMRNGVKAILIEDIRWLRCDIKSLNLLGNIMAKQKAAQTGCFEAIQHRGNTVTEGSSSNVAIVKNGKLYTHPATNLILNGITRRKINEICTENGVALEESAFTKDDLLDADEVFMSSTSAEITPITEIEGKPIGNGSPGPITNKLQNLFEEAIEKQCGSLTVKIR</sequence>
<dbReference type="SUPFAM" id="SSF56752">
    <property type="entry name" value="D-aminoacid aminotransferase-like PLP-dependent enzymes"/>
    <property type="match status" value="1"/>
</dbReference>
<dbReference type="InterPro" id="IPR043131">
    <property type="entry name" value="BCAT-like_N"/>
</dbReference>
<evidence type="ECO:0000256" key="12">
    <source>
        <dbReference type="ARBA" id="ARBA00047911"/>
    </source>
</evidence>
<dbReference type="PANTHER" id="PTHR42743">
    <property type="entry name" value="AMINO-ACID AMINOTRANSFERASE"/>
    <property type="match status" value="1"/>
</dbReference>
<dbReference type="Pfam" id="PF01063">
    <property type="entry name" value="Aminotran_4"/>
    <property type="match status" value="1"/>
</dbReference>
<evidence type="ECO:0000256" key="3">
    <source>
        <dbReference type="ARBA" id="ARBA00011738"/>
    </source>
</evidence>
<reference evidence="14" key="1">
    <citation type="submission" date="2015-07" db="EMBL/GenBank/DDBJ databases">
        <title>Fjat-10036 dsm4.</title>
        <authorList>
            <person name="Liu B."/>
            <person name="Wang J."/>
            <person name="Zhu Y."/>
            <person name="Liu G."/>
            <person name="Chen Q."/>
            <person name="Chen Z."/>
            <person name="Lan J."/>
            <person name="Che J."/>
            <person name="Ge C."/>
            <person name="Shi H."/>
            <person name="Pan Z."/>
            <person name="Liu X."/>
        </authorList>
    </citation>
    <scope>NUCLEOTIDE SEQUENCE [LARGE SCALE GENOMIC DNA]</scope>
    <source>
        <strain evidence="14">DSM 4</strain>
    </source>
</reference>
<organism evidence="13 14">
    <name type="scientific">Sporosarcina globispora</name>
    <name type="common">Bacillus globisporus</name>
    <dbReference type="NCBI Taxonomy" id="1459"/>
    <lineage>
        <taxon>Bacteria</taxon>
        <taxon>Bacillati</taxon>
        <taxon>Bacillota</taxon>
        <taxon>Bacilli</taxon>
        <taxon>Bacillales</taxon>
        <taxon>Caryophanaceae</taxon>
        <taxon>Sporosarcina</taxon>
    </lineage>
</organism>
<dbReference type="EC" id="2.6.1.21" evidence="4"/>
<comment type="subunit">
    <text evidence="3">Homodimer.</text>
</comment>
<accession>A0A0M0GA93</accession>
<dbReference type="GO" id="GO:0046416">
    <property type="term" value="P:D-amino acid metabolic process"/>
    <property type="evidence" value="ECO:0007669"/>
    <property type="project" value="InterPro"/>
</dbReference>
<evidence type="ECO:0000256" key="5">
    <source>
        <dbReference type="ARBA" id="ARBA00021779"/>
    </source>
</evidence>
<comment type="cofactor">
    <cofactor evidence="1">
        <name>pyridoxal 5'-phosphate</name>
        <dbReference type="ChEBI" id="CHEBI:597326"/>
    </cofactor>
</comment>
<dbReference type="InterPro" id="IPR043132">
    <property type="entry name" value="BCAT-like_C"/>
</dbReference>
<evidence type="ECO:0000256" key="1">
    <source>
        <dbReference type="ARBA" id="ARBA00001933"/>
    </source>
</evidence>
<dbReference type="OrthoDB" id="9805628at2"/>
<comment type="caution">
    <text evidence="13">The sequence shown here is derived from an EMBL/GenBank/DDBJ whole genome shotgun (WGS) entry which is preliminary data.</text>
</comment>
<evidence type="ECO:0000256" key="11">
    <source>
        <dbReference type="ARBA" id="ARBA00033391"/>
    </source>
</evidence>
<protein>
    <recommendedName>
        <fullName evidence="5">D-alanine aminotransferase</fullName>
        <ecNumber evidence="4">2.6.1.21</ecNumber>
    </recommendedName>
    <alternativeName>
        <fullName evidence="11">D-amino acid aminotransferase</fullName>
    </alternativeName>
    <alternativeName>
        <fullName evidence="9">D-amino acid transaminase</fullName>
    </alternativeName>
    <alternativeName>
        <fullName evidence="10">D-aspartate aminotransferase</fullName>
    </alternativeName>
</protein>